<dbReference type="EMBL" id="CM056812">
    <property type="protein sequence ID" value="KAJ8618183.1"/>
    <property type="molecule type" value="Genomic_DNA"/>
</dbReference>
<sequence length="1340" mass="147702">MDPNTRLDHALFQLTPTRTRCDLLVFSGGVCEKLASGLLDPFLSHLRFAKDQIAKGGYSITLRPDSLHAPWFTRSTLERFVRFVSTPEILERFASIEREISHIESSIHLNDLSTSTAPNLNVIGQTEEGNTTAVDGITKKSIVPYKQLKGESSGSEVPQEENSKLRLQRVLETRKAVLRKEQAMAYARAFVAGFEEDHIDDLITFADAFGASRLREACMNFKEICKKKHGDGLWMDELAAIEACSQPDLSYLGTSGIVLTSEQTLSQGNMLKVHVNGVSNGQLEQNGSSDASTTNSTINHANSNTSEDNNLPTSSQSQIPISWPNLPPQYMYNFQGPAVPQMHPYQGHPFAGMQAVPLYYPGHSGNVQLPHMEESGYSAAHRPAHHWHHEKLLRRRDKSMSGKGGETPEPTSGNSDHGDSSSCSELDAEQQDFSSEGNPSTAKKQKKRTSKKSSRMVVIRNINYISSKRSEGDKDGISNESSVEDDLIDGDSIKQKVEDVVDSLQKHQKSTQRHSKRRSGRKHPNDANSNDPGTAENNSFEKGCDGNKRDDNWNAFQNLLMRDDESDSNETGHDKGSTSTKCNNEHLVDVQDEYCVIRSPELVQPSGTNCTFDAESKKGLIPQQVASDSFVVTERDVNIDDTGHLENFECDENYCKSLKRSNCTDGELLLSQRMESDSTAQDSLSSYTHESSSALKSHRGGDWFFITPERSADGKANAECSMFDGDQSLSISDNHLHSESSKKDFLIDDSFVVPTRISVDDQHDSQWRTDISIVTDLEPMGHRENVASDHSKGKHSLVEMYEPDDLYMVLGPDARIESVGPSWTPEIDYSMDISFIGADKRDSCAEANGHVESIDDKLPSRDKSGNSKNEGVPRTKSLSKDDRAKPLRGSIVKSRSEIIAKNKRPTAMSREAILKSKKDKEEENRKKMEELLIERQKRIAQRRTTSSTSPATSKNVKSESKTATLPSINDKKISRPPVHEVKRLNLHKSDVVSSTKERLTSGHAKNKGSTPQKTTEQKNIRKKGDHIVVNQSSEEKRKVQVDLSDSSAMKSFTTDQTSGLCTSADKRQNLSHGQLASLEDKPTTQRESRDLSANCYSDSIPISGLDVSDNKKEEVYCGQKEILSCNASVQSDGALLHDSPSPLVANGTEKASCVETLSNKTCNQDFVSSSSVPMVDQSAGFDSSKHPEVDYQISAAVPVATPRSSQVQEEKAAQYLPFSQANGCINDALLASNSSQNHLIPINSEIKVSTSSGEKALNSADVGVEDENGTAHENFPVAYEISEIEIISDSIESTPPPINGMNSEPPFSRKKWTHNEGHPATKGIKKLLMFGRKSHNSAAC</sequence>
<accession>A0ACC2KAU6</accession>
<name>A0ACC2KAU6_PERAE</name>
<evidence type="ECO:0000313" key="2">
    <source>
        <dbReference type="Proteomes" id="UP001234297"/>
    </source>
</evidence>
<reference evidence="1 2" key="1">
    <citation type="journal article" date="2022" name="Hortic Res">
        <title>A haplotype resolved chromosomal level avocado genome allows analysis of novel avocado genes.</title>
        <authorList>
            <person name="Nath O."/>
            <person name="Fletcher S.J."/>
            <person name="Hayward A."/>
            <person name="Shaw L.M."/>
            <person name="Masouleh A.K."/>
            <person name="Furtado A."/>
            <person name="Henry R.J."/>
            <person name="Mitter N."/>
        </authorList>
    </citation>
    <scope>NUCLEOTIDE SEQUENCE [LARGE SCALE GENOMIC DNA]</scope>
    <source>
        <strain evidence="2">cv. Hass</strain>
        <tissue evidence="1">Leaves</tissue>
    </source>
</reference>
<gene>
    <name evidence="1" type="ORF">MRB53_014369</name>
</gene>
<organism evidence="1 2">
    <name type="scientific">Persea americana</name>
    <name type="common">Avocado</name>
    <dbReference type="NCBI Taxonomy" id="3435"/>
    <lineage>
        <taxon>Eukaryota</taxon>
        <taxon>Viridiplantae</taxon>
        <taxon>Streptophyta</taxon>
        <taxon>Embryophyta</taxon>
        <taxon>Tracheophyta</taxon>
        <taxon>Spermatophyta</taxon>
        <taxon>Magnoliopsida</taxon>
        <taxon>Magnoliidae</taxon>
        <taxon>Laurales</taxon>
        <taxon>Lauraceae</taxon>
        <taxon>Persea</taxon>
    </lineage>
</organism>
<evidence type="ECO:0000313" key="1">
    <source>
        <dbReference type="EMBL" id="KAJ8618183.1"/>
    </source>
</evidence>
<proteinExistence type="predicted"/>
<comment type="caution">
    <text evidence="1">The sequence shown here is derived from an EMBL/GenBank/DDBJ whole genome shotgun (WGS) entry which is preliminary data.</text>
</comment>
<protein>
    <submittedName>
        <fullName evidence="1">Uncharacterized protein</fullName>
    </submittedName>
</protein>
<dbReference type="Proteomes" id="UP001234297">
    <property type="component" value="Chromosome 4"/>
</dbReference>
<keyword evidence="2" id="KW-1185">Reference proteome</keyword>